<dbReference type="HOGENOM" id="CLU_2705897_0_0_1"/>
<keyword evidence="2" id="KW-1185">Reference proteome</keyword>
<proteinExistence type="predicted"/>
<sequence length="73" mass="8108">MLVQLSSNTALTNFIHFHVCSPISSTDTSWISSSIQQILTSRLHHLRQDQVTNEPAVRIPRASQVFTACLASD</sequence>
<accession>R9P0D8</accession>
<gene>
    <name evidence="1" type="ORF">PHSY_002059</name>
</gene>
<evidence type="ECO:0000313" key="2">
    <source>
        <dbReference type="Proteomes" id="UP000014071"/>
    </source>
</evidence>
<dbReference type="RefSeq" id="XP_012188074.1">
    <property type="nucleotide sequence ID" value="XM_012332684.1"/>
</dbReference>
<evidence type="ECO:0000313" key="1">
    <source>
        <dbReference type="EMBL" id="GAC94487.1"/>
    </source>
</evidence>
<organism evidence="1 2">
    <name type="scientific">Pseudozyma hubeiensis (strain SY62)</name>
    <name type="common">Yeast</name>
    <dbReference type="NCBI Taxonomy" id="1305764"/>
    <lineage>
        <taxon>Eukaryota</taxon>
        <taxon>Fungi</taxon>
        <taxon>Dikarya</taxon>
        <taxon>Basidiomycota</taxon>
        <taxon>Ustilaginomycotina</taxon>
        <taxon>Ustilaginomycetes</taxon>
        <taxon>Ustilaginales</taxon>
        <taxon>Ustilaginaceae</taxon>
        <taxon>Pseudozyma</taxon>
    </lineage>
</organism>
<name>R9P0D8_PSEHS</name>
<dbReference type="GeneID" id="24107353"/>
<reference evidence="2" key="1">
    <citation type="journal article" date="2013" name="Genome Announc.">
        <title>Draft genome sequence of the basidiomycetous yeast-like fungus Pseudozyma hubeiensis SY62, which produces an abundant amount of the biosurfactant mannosylerythritol lipids.</title>
        <authorList>
            <person name="Konishi M."/>
            <person name="Hatada Y."/>
            <person name="Horiuchi J."/>
        </authorList>
    </citation>
    <scope>NUCLEOTIDE SEQUENCE [LARGE SCALE GENOMIC DNA]</scope>
    <source>
        <strain evidence="2">SY62</strain>
    </source>
</reference>
<dbReference type="AlphaFoldDB" id="R9P0D8"/>
<protein>
    <submittedName>
        <fullName evidence="1">Uncharacterized protein</fullName>
    </submittedName>
</protein>
<dbReference type="Proteomes" id="UP000014071">
    <property type="component" value="Unassembled WGS sequence"/>
</dbReference>
<dbReference type="EMBL" id="DF238784">
    <property type="protein sequence ID" value="GAC94487.1"/>
    <property type="molecule type" value="Genomic_DNA"/>
</dbReference>